<dbReference type="EMBL" id="MKGH01000001">
    <property type="protein sequence ID" value="PKX80111.1"/>
    <property type="molecule type" value="Genomic_DNA"/>
</dbReference>
<dbReference type="GO" id="GO:0031640">
    <property type="term" value="P:killing of cells of another organism"/>
    <property type="evidence" value="ECO:0007669"/>
    <property type="project" value="UniProtKB-KW"/>
</dbReference>
<sequence length="44" mass="5123">MMIFKKLSEKELQKISGGVGIQKCSLGFSSREYLNKITKWIKHH</sequence>
<dbReference type="NCBIfam" id="TIGR01847">
    <property type="entry name" value="bacteriocin_sig"/>
    <property type="match status" value="1"/>
</dbReference>
<dbReference type="AlphaFoldDB" id="A0AAX0VD18"/>
<proteinExistence type="predicted"/>
<reference evidence="4 5" key="1">
    <citation type="submission" date="2016-09" db="EMBL/GenBank/DDBJ databases">
        <authorList>
            <person name="Inglin R.C."/>
        </authorList>
    </citation>
    <scope>NUCLEOTIDE SEQUENCE [LARGE SCALE GENOMIC DNA]</scope>
    <source>
        <strain evidence="4 5">RI-517</strain>
    </source>
</reference>
<keyword evidence="2" id="KW-0044">Antibiotic</keyword>
<comment type="caution">
    <text evidence="4">The sequence shown here is derived from an EMBL/GenBank/DDBJ whole genome shotgun (WGS) entry which is preliminary data.</text>
</comment>
<keyword evidence="1" id="KW-0929">Antimicrobial</keyword>
<evidence type="ECO:0000256" key="2">
    <source>
        <dbReference type="ARBA" id="ARBA00023022"/>
    </source>
</evidence>
<evidence type="ECO:0000256" key="1">
    <source>
        <dbReference type="ARBA" id="ARBA00022529"/>
    </source>
</evidence>
<dbReference type="GO" id="GO:0042742">
    <property type="term" value="P:defense response to bacterium"/>
    <property type="evidence" value="ECO:0007669"/>
    <property type="project" value="UniProtKB-KW"/>
</dbReference>
<evidence type="ECO:0000313" key="5">
    <source>
        <dbReference type="Proteomes" id="UP000234349"/>
    </source>
</evidence>
<gene>
    <name evidence="4" type="ORF">CUR37_00010</name>
</gene>
<protein>
    <submittedName>
        <fullName evidence="4">Bacteriocin</fullName>
    </submittedName>
</protein>
<evidence type="ECO:0000313" key="4">
    <source>
        <dbReference type="EMBL" id="PKX80111.1"/>
    </source>
</evidence>
<dbReference type="SMR" id="A0AAX0VD18"/>
<evidence type="ECO:0000256" key="3">
    <source>
        <dbReference type="ARBA" id="ARBA00023048"/>
    </source>
</evidence>
<accession>A0AAX0VD18</accession>
<dbReference type="RefSeq" id="WP_011374266.1">
    <property type="nucleotide sequence ID" value="NZ_AP017931.1"/>
</dbReference>
<dbReference type="Proteomes" id="UP000234349">
    <property type="component" value="Unassembled WGS sequence"/>
</dbReference>
<dbReference type="InterPro" id="IPR010133">
    <property type="entry name" value="Bacteriocin_signal_seq"/>
</dbReference>
<keyword evidence="3" id="KW-0078">Bacteriocin</keyword>
<organism evidence="4 5">
    <name type="scientific">Latilactobacillus sakei</name>
    <name type="common">Lactobacillus sakei</name>
    <dbReference type="NCBI Taxonomy" id="1599"/>
    <lineage>
        <taxon>Bacteria</taxon>
        <taxon>Bacillati</taxon>
        <taxon>Bacillota</taxon>
        <taxon>Bacilli</taxon>
        <taxon>Lactobacillales</taxon>
        <taxon>Lactobacillaceae</taxon>
        <taxon>Latilactobacillus</taxon>
    </lineage>
</organism>
<name>A0AAX0VD18_LATSK</name>